<reference evidence="1" key="2">
    <citation type="submission" date="2025-09" db="UniProtKB">
        <authorList>
            <consortium name="EnsemblPlants"/>
        </authorList>
    </citation>
    <scope>IDENTIFICATION</scope>
</reference>
<evidence type="ECO:0000313" key="2">
    <source>
        <dbReference type="Proteomes" id="UP001732700"/>
    </source>
</evidence>
<keyword evidence="2" id="KW-1185">Reference proteome</keyword>
<name>A0ACD5U760_AVESA</name>
<accession>A0ACD5U760</accession>
<dbReference type="Proteomes" id="UP001732700">
    <property type="component" value="Chromosome 1D"/>
</dbReference>
<proteinExistence type="predicted"/>
<protein>
    <submittedName>
        <fullName evidence="1">Uncharacterized protein</fullName>
    </submittedName>
</protein>
<dbReference type="EnsemblPlants" id="AVESA.00010b.r2.1DG0195850.1">
    <property type="protein sequence ID" value="AVESA.00010b.r2.1DG0195850.1.CDS.1"/>
    <property type="gene ID" value="AVESA.00010b.r2.1DG0195850"/>
</dbReference>
<sequence length="520" mass="55802">MILLYLEAGVSDAHHIHTKASRSELAAAVEMVASRVKKLRVLLIPFFATSHIEPYTELAIRLAGARPDYAVEPTIAVTPANVPIVQSLLERRGQQGCIKIATYPFPAVEGLPAGVENLGKVAAADAWRIDAAAISDALMRPAQEALVRAQSPDAMVADPHFSWQAGIAADLGVPLVSFSVVGAFSGLVMGNLMAYGAVEEGEDAVTVPRFPLPEIRIPVTELPEFLRTHLLERDGKDVDSIGKVSVGQNFGLAINTASHLEQQYCEMHTSGGQIKRAYFVGPLSLGAEAVAPGGGGGETQAPPCIRWLDSKPDRSVVYLCFGSLTHVSDAQLDELALGLEASGKAFLWVVRAAEQWRPPAGWAERVQDRGMLLTAWAPQTAILGHRAVGAFVTHCGWNSVLEAVAAGLPVLTWPMVFEQFITERLVTEVMGIGERFWPEGAGRRSTRYEEHGLVPAEDVARAVTTFMCPGGAGDAKRQRAMELAAESRAAMAEGGSSHRDLCRLVDDLVAAKLEREQVPS</sequence>
<evidence type="ECO:0000313" key="1">
    <source>
        <dbReference type="EnsemblPlants" id="AVESA.00010b.r2.1DG0195850.1.CDS.1"/>
    </source>
</evidence>
<organism evidence="1 2">
    <name type="scientific">Avena sativa</name>
    <name type="common">Oat</name>
    <dbReference type="NCBI Taxonomy" id="4498"/>
    <lineage>
        <taxon>Eukaryota</taxon>
        <taxon>Viridiplantae</taxon>
        <taxon>Streptophyta</taxon>
        <taxon>Embryophyta</taxon>
        <taxon>Tracheophyta</taxon>
        <taxon>Spermatophyta</taxon>
        <taxon>Magnoliopsida</taxon>
        <taxon>Liliopsida</taxon>
        <taxon>Poales</taxon>
        <taxon>Poaceae</taxon>
        <taxon>BOP clade</taxon>
        <taxon>Pooideae</taxon>
        <taxon>Poodae</taxon>
        <taxon>Poeae</taxon>
        <taxon>Poeae Chloroplast Group 1 (Aveneae type)</taxon>
        <taxon>Aveninae</taxon>
        <taxon>Avena</taxon>
    </lineage>
</organism>
<reference evidence="1" key="1">
    <citation type="submission" date="2021-05" db="EMBL/GenBank/DDBJ databases">
        <authorList>
            <person name="Scholz U."/>
            <person name="Mascher M."/>
            <person name="Fiebig A."/>
        </authorList>
    </citation>
    <scope>NUCLEOTIDE SEQUENCE [LARGE SCALE GENOMIC DNA]</scope>
</reference>